<dbReference type="GO" id="GO:0016818">
    <property type="term" value="F:hydrolase activity, acting on acid anhydrides, in phosphorus-containing anhydrides"/>
    <property type="evidence" value="ECO:0007669"/>
    <property type="project" value="InterPro"/>
</dbReference>
<feature type="domain" description="ATP-dependent helicase C-terminal" evidence="1">
    <location>
        <begin position="260"/>
        <end position="388"/>
    </location>
</feature>
<keyword evidence="2" id="KW-0378">Hydrolase</keyword>
<dbReference type="PANTHER" id="PTHR11472">
    <property type="entry name" value="DNA REPAIR DEAD HELICASE RAD3/XP-D SUBFAMILY MEMBER"/>
    <property type="match status" value="1"/>
</dbReference>
<dbReference type="AlphaFoldDB" id="A3MXM7"/>
<dbReference type="HOGENOM" id="CLU_691906_0_0_2"/>
<organism evidence="2 3">
    <name type="scientific">Pyrobaculum calidifontis (strain DSM 21063 / JCM 11548 / VA1)</name>
    <dbReference type="NCBI Taxonomy" id="410359"/>
    <lineage>
        <taxon>Archaea</taxon>
        <taxon>Thermoproteota</taxon>
        <taxon>Thermoprotei</taxon>
        <taxon>Thermoproteales</taxon>
        <taxon>Thermoproteaceae</taxon>
        <taxon>Pyrobaculum</taxon>
    </lineage>
</organism>
<dbReference type="Pfam" id="PF13307">
    <property type="entry name" value="Helicase_C_2"/>
    <property type="match status" value="1"/>
</dbReference>
<accession>A3MXM7</accession>
<protein>
    <submittedName>
        <fullName evidence="2">Helicase c2</fullName>
    </submittedName>
</protein>
<dbReference type="SUPFAM" id="SSF52540">
    <property type="entry name" value="P-loop containing nucleoside triphosphate hydrolases"/>
    <property type="match status" value="1"/>
</dbReference>
<dbReference type="GO" id="GO:0006139">
    <property type="term" value="P:nucleobase-containing compound metabolic process"/>
    <property type="evidence" value="ECO:0007669"/>
    <property type="project" value="InterPro"/>
</dbReference>
<dbReference type="KEGG" id="pcl:Pcal_1979"/>
<dbReference type="GeneID" id="4909405"/>
<dbReference type="InterPro" id="IPR045028">
    <property type="entry name" value="DinG/Rad3-like"/>
</dbReference>
<keyword evidence="2" id="KW-0347">Helicase</keyword>
<evidence type="ECO:0000313" key="2">
    <source>
        <dbReference type="EMBL" id="ABO09394.1"/>
    </source>
</evidence>
<dbReference type="GO" id="GO:0003676">
    <property type="term" value="F:nucleic acid binding"/>
    <property type="evidence" value="ECO:0007669"/>
    <property type="project" value="InterPro"/>
</dbReference>
<dbReference type="OrthoDB" id="27512at2157"/>
<sequence>MRVVLNAPPGFGKSRLLAKLAASYKPSLVFVRSHVEGFQMARYIREFGEEASLLFGRAALCPFGASTAAQCLSLREGGVCKATSKTLSKYVPDVEAVYEAGVCPYEFFHASARGRRVAVLPLAYLSKVGNVSAVADLFEEVAFVALDEVHNFLSVVPVGDDEFYSRRYCAEEGGLLLCLALPLVGELARRAPRLMAASASVVRHFADIFTYFLSSQYIQVEELPGRENLEVEYIPLEIRYRTRLRPTYVEKVVDVIKRTYEQYRRVVAFFPNKELASYYAAKMDGLPVSDKPLGDIDHVVVTYFGSPLSEGVNLSVKAGVLVGFPFPNVKSRELWLKVRLLDRLGFGGYKYGILFTAVNNVVQAAGRVARGLTEERKHIALVDDRFLQYRRLLPSYLQ</sequence>
<name>A3MXM7_PYRCJ</name>
<proteinExistence type="predicted"/>
<evidence type="ECO:0000313" key="3">
    <source>
        <dbReference type="Proteomes" id="UP000001431"/>
    </source>
</evidence>
<keyword evidence="3" id="KW-1185">Reference proteome</keyword>
<dbReference type="eggNOG" id="arCOG00770">
    <property type="taxonomic scope" value="Archaea"/>
</dbReference>
<dbReference type="PANTHER" id="PTHR11472:SF34">
    <property type="entry name" value="REGULATOR OF TELOMERE ELONGATION HELICASE 1"/>
    <property type="match status" value="1"/>
</dbReference>
<dbReference type="EMBL" id="CP000561">
    <property type="protein sequence ID" value="ABO09394.1"/>
    <property type="molecule type" value="Genomic_DNA"/>
</dbReference>
<reference evidence="2" key="1">
    <citation type="submission" date="2007-02" db="EMBL/GenBank/DDBJ databases">
        <title>Complete sequence of Pyrobaculum calidifontis JCM 11548.</title>
        <authorList>
            <consortium name="US DOE Joint Genome Institute"/>
            <person name="Copeland A."/>
            <person name="Lucas S."/>
            <person name="Lapidus A."/>
            <person name="Barry K."/>
            <person name="Glavina del Rio T."/>
            <person name="Dalin E."/>
            <person name="Tice H."/>
            <person name="Pitluck S."/>
            <person name="Chain P."/>
            <person name="Malfatti S."/>
            <person name="Shin M."/>
            <person name="Vergez L."/>
            <person name="Schmutz J."/>
            <person name="Larimer F."/>
            <person name="Land M."/>
            <person name="Hauser L."/>
            <person name="Kyrpides N."/>
            <person name="Mikhailova N."/>
            <person name="Cozen A.E."/>
            <person name="Fitz-Gibbon S.T."/>
            <person name="House C.H."/>
            <person name="Saltikov C."/>
            <person name="Lowe T.M."/>
            <person name="Richardson P."/>
        </authorList>
    </citation>
    <scope>NUCLEOTIDE SEQUENCE [LARGE SCALE GENOMIC DNA]</scope>
    <source>
        <strain evidence="2">JCM 11548</strain>
    </source>
</reference>
<dbReference type="GO" id="GO:0005524">
    <property type="term" value="F:ATP binding"/>
    <property type="evidence" value="ECO:0007669"/>
    <property type="project" value="InterPro"/>
</dbReference>
<dbReference type="Proteomes" id="UP000001431">
    <property type="component" value="Chromosome"/>
</dbReference>
<dbReference type="InterPro" id="IPR027417">
    <property type="entry name" value="P-loop_NTPase"/>
</dbReference>
<dbReference type="SMART" id="SM00491">
    <property type="entry name" value="HELICc2"/>
    <property type="match status" value="1"/>
</dbReference>
<keyword evidence="2" id="KW-0547">Nucleotide-binding</keyword>
<dbReference type="RefSeq" id="WP_011850652.1">
    <property type="nucleotide sequence ID" value="NC_009073.1"/>
</dbReference>
<dbReference type="STRING" id="410359.Pcal_1979"/>
<dbReference type="GO" id="GO:0003678">
    <property type="term" value="F:DNA helicase activity"/>
    <property type="evidence" value="ECO:0007669"/>
    <property type="project" value="TreeGrafter"/>
</dbReference>
<dbReference type="InterPro" id="IPR006555">
    <property type="entry name" value="ATP-dep_Helicase_C"/>
</dbReference>
<dbReference type="Gene3D" id="3.40.50.300">
    <property type="entry name" value="P-loop containing nucleotide triphosphate hydrolases"/>
    <property type="match status" value="2"/>
</dbReference>
<evidence type="ECO:0000259" key="1">
    <source>
        <dbReference type="SMART" id="SM00491"/>
    </source>
</evidence>
<gene>
    <name evidence="2" type="ordered locus">Pcal_1979</name>
</gene>
<keyword evidence="2" id="KW-0067">ATP-binding</keyword>